<reference evidence="2 3" key="1">
    <citation type="journal article" date="2019" name="Commun. Biol.">
        <title>The bagworm genome reveals a unique fibroin gene that provides high tensile strength.</title>
        <authorList>
            <person name="Kono N."/>
            <person name="Nakamura H."/>
            <person name="Ohtoshi R."/>
            <person name="Tomita M."/>
            <person name="Numata K."/>
            <person name="Arakawa K."/>
        </authorList>
    </citation>
    <scope>NUCLEOTIDE SEQUENCE [LARGE SCALE GENOMIC DNA]</scope>
</reference>
<comment type="caution">
    <text evidence="2">The sequence shown here is derived from an EMBL/GenBank/DDBJ whole genome shotgun (WGS) entry which is preliminary data.</text>
</comment>
<organism evidence="2 3">
    <name type="scientific">Eumeta variegata</name>
    <name type="common">Bagworm moth</name>
    <name type="synonym">Eumeta japonica</name>
    <dbReference type="NCBI Taxonomy" id="151549"/>
    <lineage>
        <taxon>Eukaryota</taxon>
        <taxon>Metazoa</taxon>
        <taxon>Ecdysozoa</taxon>
        <taxon>Arthropoda</taxon>
        <taxon>Hexapoda</taxon>
        <taxon>Insecta</taxon>
        <taxon>Pterygota</taxon>
        <taxon>Neoptera</taxon>
        <taxon>Endopterygota</taxon>
        <taxon>Lepidoptera</taxon>
        <taxon>Glossata</taxon>
        <taxon>Ditrysia</taxon>
        <taxon>Tineoidea</taxon>
        <taxon>Psychidae</taxon>
        <taxon>Oiketicinae</taxon>
        <taxon>Eumeta</taxon>
    </lineage>
</organism>
<keyword evidence="3" id="KW-1185">Reference proteome</keyword>
<sequence>MRTGRARRPVDRRARRRGDVDHPTRERSPNHRLNPSISPCTHAETLYRKRIRCSTQKRSSSERVREDVRNVRAVKKFSGLGGGARKVTVQPFGPVSA</sequence>
<name>A0A4C1VLQ7_EUMVA</name>
<dbReference type="AlphaFoldDB" id="A0A4C1VLQ7"/>
<gene>
    <name evidence="2" type="ORF">EVAR_23811_1</name>
</gene>
<feature type="region of interest" description="Disordered" evidence="1">
    <location>
        <begin position="1"/>
        <end position="43"/>
    </location>
</feature>
<protein>
    <submittedName>
        <fullName evidence="2">Uncharacterized protein</fullName>
    </submittedName>
</protein>
<dbReference type="EMBL" id="BGZK01000366">
    <property type="protein sequence ID" value="GBP39460.1"/>
    <property type="molecule type" value="Genomic_DNA"/>
</dbReference>
<evidence type="ECO:0000256" key="1">
    <source>
        <dbReference type="SAM" id="MobiDB-lite"/>
    </source>
</evidence>
<feature type="compositionally biased region" description="Basic and acidic residues" evidence="1">
    <location>
        <begin position="8"/>
        <end position="29"/>
    </location>
</feature>
<proteinExistence type="predicted"/>
<evidence type="ECO:0000313" key="3">
    <source>
        <dbReference type="Proteomes" id="UP000299102"/>
    </source>
</evidence>
<dbReference type="Proteomes" id="UP000299102">
    <property type="component" value="Unassembled WGS sequence"/>
</dbReference>
<evidence type="ECO:0000313" key="2">
    <source>
        <dbReference type="EMBL" id="GBP39460.1"/>
    </source>
</evidence>
<accession>A0A4C1VLQ7</accession>